<evidence type="ECO:0000256" key="2">
    <source>
        <dbReference type="ARBA" id="ARBA00007894"/>
    </source>
</evidence>
<proteinExistence type="inferred from homology"/>
<evidence type="ECO:0000259" key="11">
    <source>
        <dbReference type="Pfam" id="PF00749"/>
    </source>
</evidence>
<comment type="subcellular location">
    <subcellularLocation>
        <location evidence="1 10">Cytoplasm</location>
    </subcellularLocation>
</comment>
<dbReference type="InterPro" id="IPR008925">
    <property type="entry name" value="aa_tRNA-synth_I_cd-bd_sf"/>
</dbReference>
<keyword evidence="5 10" id="KW-0436">Ligase</keyword>
<comment type="caution">
    <text evidence="10">Lacks conserved residue(s) required for the propagation of feature annotation.</text>
</comment>
<dbReference type="InterPro" id="IPR020058">
    <property type="entry name" value="Glu/Gln-tRNA-synth_Ib_cat-dom"/>
</dbReference>
<keyword evidence="7 10" id="KW-0067">ATP-binding</keyword>
<dbReference type="FunFam" id="3.40.50.620:FF:000007">
    <property type="entry name" value="Glutamate--tRNA ligase"/>
    <property type="match status" value="1"/>
</dbReference>
<dbReference type="OrthoDB" id="9807503at2"/>
<dbReference type="InterPro" id="IPR033910">
    <property type="entry name" value="GluRS_core"/>
</dbReference>
<dbReference type="KEGG" id="cex:CSE_12340"/>
<feature type="binding site" evidence="10">
    <location>
        <position position="252"/>
    </location>
    <ligand>
        <name>ATP</name>
        <dbReference type="ChEBI" id="CHEBI:30616"/>
    </ligand>
</feature>
<evidence type="ECO:0000313" key="14">
    <source>
        <dbReference type="Proteomes" id="UP000004793"/>
    </source>
</evidence>
<dbReference type="GO" id="GO:0000049">
    <property type="term" value="F:tRNA binding"/>
    <property type="evidence" value="ECO:0007669"/>
    <property type="project" value="InterPro"/>
</dbReference>
<dbReference type="SUPFAM" id="SSF48163">
    <property type="entry name" value="An anticodon-binding domain of class I aminoacyl-tRNA synthetases"/>
    <property type="match status" value="1"/>
</dbReference>
<dbReference type="InterPro" id="IPR004527">
    <property type="entry name" value="Glu-tRNA-ligase_bac/mito"/>
</dbReference>
<gene>
    <name evidence="10 13" type="primary">gltX</name>
    <name evidence="13" type="ordered locus">CSE_12340</name>
</gene>
<feature type="short sequence motif" description="'KMSKS' region" evidence="10">
    <location>
        <begin position="249"/>
        <end position="253"/>
    </location>
</feature>
<accession>A0A7U6GFC1</accession>
<dbReference type="EC" id="6.1.1.17" evidence="10"/>
<keyword evidence="14" id="KW-1185">Reference proteome</keyword>
<evidence type="ECO:0000256" key="8">
    <source>
        <dbReference type="ARBA" id="ARBA00022917"/>
    </source>
</evidence>
<keyword evidence="8 10" id="KW-0648">Protein biosynthesis</keyword>
<dbReference type="Gene3D" id="3.40.50.620">
    <property type="entry name" value="HUPs"/>
    <property type="match status" value="1"/>
</dbReference>
<dbReference type="Pfam" id="PF00749">
    <property type="entry name" value="tRNA-synt_1c"/>
    <property type="match status" value="1"/>
</dbReference>
<dbReference type="InterPro" id="IPR000924">
    <property type="entry name" value="Glu/Gln-tRNA-synth"/>
</dbReference>
<dbReference type="InterPro" id="IPR001412">
    <property type="entry name" value="aa-tRNA-synth_I_CS"/>
</dbReference>
<comment type="function">
    <text evidence="10">Catalyzes the attachment of glutamate to tRNA(Glu) in a two-step reaction: glutamate is first activated by ATP to form Glu-AMP and then transferred to the acceptor end of tRNA(Glu).</text>
</comment>
<dbReference type="EMBL" id="AP012051">
    <property type="protein sequence ID" value="BAL81360.1"/>
    <property type="molecule type" value="Genomic_DNA"/>
</dbReference>
<evidence type="ECO:0000256" key="7">
    <source>
        <dbReference type="ARBA" id="ARBA00022840"/>
    </source>
</evidence>
<organism evidence="13 14">
    <name type="scientific">Caldisericum exile (strain DSM 21853 / NBRC 104410 / AZM16c01)</name>
    <dbReference type="NCBI Taxonomy" id="511051"/>
    <lineage>
        <taxon>Bacteria</taxon>
        <taxon>Pseudomonadati</taxon>
        <taxon>Caldisericota/Cryosericota group</taxon>
        <taxon>Caldisericota</taxon>
        <taxon>Caldisericia</taxon>
        <taxon>Caldisericales</taxon>
        <taxon>Caldisericaceae</taxon>
        <taxon>Caldisericum</taxon>
    </lineage>
</organism>
<dbReference type="NCBIfam" id="TIGR00464">
    <property type="entry name" value="gltX_bact"/>
    <property type="match status" value="1"/>
</dbReference>
<evidence type="ECO:0000256" key="10">
    <source>
        <dbReference type="HAMAP-Rule" id="MF_00022"/>
    </source>
</evidence>
<keyword evidence="6 10" id="KW-0547">Nucleotide-binding</keyword>
<dbReference type="AlphaFoldDB" id="A0A7U6GFC1"/>
<evidence type="ECO:0000256" key="5">
    <source>
        <dbReference type="ARBA" id="ARBA00022598"/>
    </source>
</evidence>
<dbReference type="CDD" id="cd00808">
    <property type="entry name" value="GluRS_core"/>
    <property type="match status" value="1"/>
</dbReference>
<dbReference type="GO" id="GO:0004818">
    <property type="term" value="F:glutamate-tRNA ligase activity"/>
    <property type="evidence" value="ECO:0007669"/>
    <property type="project" value="UniProtKB-UniRule"/>
</dbReference>
<evidence type="ECO:0000313" key="13">
    <source>
        <dbReference type="EMBL" id="BAL81360.1"/>
    </source>
</evidence>
<evidence type="ECO:0000256" key="1">
    <source>
        <dbReference type="ARBA" id="ARBA00004496"/>
    </source>
</evidence>
<name>A0A7U6GFC1_CALEA</name>
<evidence type="ECO:0000256" key="9">
    <source>
        <dbReference type="ARBA" id="ARBA00023146"/>
    </source>
</evidence>
<protein>
    <recommendedName>
        <fullName evidence="10">Glutamate--tRNA ligase</fullName>
        <ecNumber evidence="10">6.1.1.17</ecNumber>
    </recommendedName>
    <alternativeName>
        <fullName evidence="10">Glutamyl-tRNA synthetase</fullName>
        <shortName evidence="10">GluRS</shortName>
    </alternativeName>
</protein>
<comment type="similarity">
    <text evidence="2 10">Belongs to the class-I aminoacyl-tRNA synthetase family. Glutamate--tRNA ligase type 1 subfamily.</text>
</comment>
<dbReference type="Gene3D" id="1.10.10.350">
    <property type="match status" value="1"/>
</dbReference>
<dbReference type="PRINTS" id="PR00987">
    <property type="entry name" value="TRNASYNTHGLU"/>
</dbReference>
<keyword evidence="9 10" id="KW-0030">Aminoacyl-tRNA synthetase</keyword>
<evidence type="ECO:0000256" key="6">
    <source>
        <dbReference type="ARBA" id="ARBA00022741"/>
    </source>
</evidence>
<feature type="short sequence motif" description="'HIGH' region" evidence="10">
    <location>
        <begin position="8"/>
        <end position="18"/>
    </location>
</feature>
<dbReference type="InterPro" id="IPR049940">
    <property type="entry name" value="GluQ/Sye"/>
</dbReference>
<keyword evidence="4 10" id="KW-0963">Cytoplasm</keyword>
<dbReference type="InterPro" id="IPR020751">
    <property type="entry name" value="aa-tRNA-synth_I_codon-bd_sub2"/>
</dbReference>
<dbReference type="Proteomes" id="UP000004793">
    <property type="component" value="Chromosome"/>
</dbReference>
<dbReference type="HAMAP" id="MF_00022">
    <property type="entry name" value="Glu_tRNA_synth_type1"/>
    <property type="match status" value="1"/>
</dbReference>
<dbReference type="InterPro" id="IPR014729">
    <property type="entry name" value="Rossmann-like_a/b/a_fold"/>
</dbReference>
<evidence type="ECO:0000259" key="12">
    <source>
        <dbReference type="Pfam" id="PF19269"/>
    </source>
</evidence>
<evidence type="ECO:0000256" key="4">
    <source>
        <dbReference type="ARBA" id="ARBA00022490"/>
    </source>
</evidence>
<dbReference type="Pfam" id="PF19269">
    <property type="entry name" value="Anticodon_2"/>
    <property type="match status" value="1"/>
</dbReference>
<comment type="subunit">
    <text evidence="3 10">Monomer.</text>
</comment>
<comment type="catalytic activity">
    <reaction evidence="10">
        <text>tRNA(Glu) + L-glutamate + ATP = L-glutamyl-tRNA(Glu) + AMP + diphosphate</text>
        <dbReference type="Rhea" id="RHEA:23540"/>
        <dbReference type="Rhea" id="RHEA-COMP:9663"/>
        <dbReference type="Rhea" id="RHEA-COMP:9680"/>
        <dbReference type="ChEBI" id="CHEBI:29985"/>
        <dbReference type="ChEBI" id="CHEBI:30616"/>
        <dbReference type="ChEBI" id="CHEBI:33019"/>
        <dbReference type="ChEBI" id="CHEBI:78442"/>
        <dbReference type="ChEBI" id="CHEBI:78520"/>
        <dbReference type="ChEBI" id="CHEBI:456215"/>
        <dbReference type="EC" id="6.1.1.17"/>
    </reaction>
</comment>
<dbReference type="GO" id="GO:0005524">
    <property type="term" value="F:ATP binding"/>
    <property type="evidence" value="ECO:0007669"/>
    <property type="project" value="UniProtKB-UniRule"/>
</dbReference>
<dbReference type="PANTHER" id="PTHR43311">
    <property type="entry name" value="GLUTAMATE--TRNA LIGASE"/>
    <property type="match status" value="1"/>
</dbReference>
<dbReference type="PANTHER" id="PTHR43311:SF2">
    <property type="entry name" value="GLUTAMATE--TRNA LIGASE, MITOCHONDRIAL-RELATED"/>
    <property type="match status" value="1"/>
</dbReference>
<dbReference type="PROSITE" id="PS00178">
    <property type="entry name" value="AA_TRNA_LIGASE_I"/>
    <property type="match status" value="1"/>
</dbReference>
<dbReference type="SUPFAM" id="SSF52374">
    <property type="entry name" value="Nucleotidylyl transferase"/>
    <property type="match status" value="1"/>
</dbReference>
<dbReference type="GO" id="GO:0008270">
    <property type="term" value="F:zinc ion binding"/>
    <property type="evidence" value="ECO:0007669"/>
    <property type="project" value="InterPro"/>
</dbReference>
<dbReference type="InterPro" id="IPR045462">
    <property type="entry name" value="aa-tRNA-synth_I_cd-bd"/>
</dbReference>
<dbReference type="GO" id="GO:0006424">
    <property type="term" value="P:glutamyl-tRNA aminoacylation"/>
    <property type="evidence" value="ECO:0007669"/>
    <property type="project" value="UniProtKB-UniRule"/>
</dbReference>
<evidence type="ECO:0000256" key="3">
    <source>
        <dbReference type="ARBA" id="ARBA00011245"/>
    </source>
</evidence>
<feature type="domain" description="Aminoacyl-tRNA synthetase class I anticodon-binding" evidence="12">
    <location>
        <begin position="352"/>
        <end position="474"/>
    </location>
</feature>
<dbReference type="GO" id="GO:0005829">
    <property type="term" value="C:cytosol"/>
    <property type="evidence" value="ECO:0007669"/>
    <property type="project" value="TreeGrafter"/>
</dbReference>
<reference evidence="13 14" key="1">
    <citation type="submission" date="2011-01" db="EMBL/GenBank/DDBJ databases">
        <title>Whole genome sequence of Caldisericum exile AZM16c01.</title>
        <authorList>
            <person name="Narita-Yamada S."/>
            <person name="Kawakoshi A."/>
            <person name="Nakamura S."/>
            <person name="Sasagawa M."/>
            <person name="Fukada J."/>
            <person name="Sekine M."/>
            <person name="Kato Y."/>
            <person name="Fukai R."/>
            <person name="Sasaki K."/>
            <person name="Hanamaki A."/>
            <person name="Narita H."/>
            <person name="Konno Y."/>
            <person name="Mori K."/>
            <person name="Yamazaki S."/>
            <person name="Suzuki K."/>
            <person name="Fujita N."/>
        </authorList>
    </citation>
    <scope>NUCLEOTIDE SEQUENCE [LARGE SCALE GENOMIC DNA]</scope>
    <source>
        <strain evidence="14">DSM 21853 / NBRC 104410 / AZM16c01</strain>
    </source>
</reference>
<dbReference type="RefSeq" id="WP_014453756.1">
    <property type="nucleotide sequence ID" value="NC_017096.1"/>
</dbReference>
<feature type="domain" description="Glutamyl/glutaminyl-tRNA synthetase class Ib catalytic" evidence="11">
    <location>
        <begin position="1"/>
        <end position="318"/>
    </location>
</feature>
<sequence>MVRVRYAPSPTGEIHIGNARTALFNYLFARHNKGTFILRLDDTDEKRSTKEAIDSMIRDITWLGLDWDEGYLKGGDFGPYRQKERLDIYNHYIDILLQNGFAYELYYTDEEVDSIREEYEKTLKTFSYRKLKENETEERRKSFKEKGLTPAIVFKVEENKEIVVHDLVRGDVVFNSNEFKDFVIRRSNGLPVYNYATVIDDALMKITHVIRAEEHLSNTPKQILIFEALNFSLPTFAHISLILAPDRTKLSKRHGATSLGQFREMGILPEAMFNFLALLGWSPKDNREFFTKEELIELFDLSNVNKAPAIFDFEKLKWMNHKYILDKDLKSLCSETLPYLKDAYNVLDCSERTLLILDAVRGNMNFTKDVVPLSKPFFERTLNSISETDLKALQDPHALKALKYVLNNLDSVEFTQDDIEKFLNSLKDVLQISGKKIYHPLRISLFYSRNGPELWKIFLILGKDEIKERLKEAISLISKSIQEE</sequence>